<feature type="domain" description="Major facilitator superfamily (MFS) profile" evidence="10">
    <location>
        <begin position="17"/>
        <end position="405"/>
    </location>
</feature>
<feature type="transmembrane region" description="Helical" evidence="9">
    <location>
        <begin position="319"/>
        <end position="342"/>
    </location>
</feature>
<keyword evidence="12" id="KW-1185">Reference proteome</keyword>
<evidence type="ECO:0000256" key="3">
    <source>
        <dbReference type="ARBA" id="ARBA00007520"/>
    </source>
</evidence>
<keyword evidence="4" id="KW-0813">Transport</keyword>
<dbReference type="GO" id="GO:0005886">
    <property type="term" value="C:plasma membrane"/>
    <property type="evidence" value="ECO:0007669"/>
    <property type="project" value="UniProtKB-SubCell"/>
</dbReference>
<accession>A0A927REX4</accession>
<dbReference type="Proteomes" id="UP000638648">
    <property type="component" value="Unassembled WGS sequence"/>
</dbReference>
<dbReference type="InterPro" id="IPR005829">
    <property type="entry name" value="Sugar_transporter_CS"/>
</dbReference>
<feature type="transmembrane region" description="Helical" evidence="9">
    <location>
        <begin position="224"/>
        <end position="244"/>
    </location>
</feature>
<evidence type="ECO:0000259" key="10">
    <source>
        <dbReference type="PROSITE" id="PS50850"/>
    </source>
</evidence>
<dbReference type="NCBIfam" id="NF008314">
    <property type="entry name" value="PRK11102.1"/>
    <property type="match status" value="1"/>
</dbReference>
<protein>
    <submittedName>
        <fullName evidence="11">DHA1 family bicyclomycin/chloramphenicol resistance-like MFS transporter</fullName>
    </submittedName>
</protein>
<dbReference type="InterPro" id="IPR020846">
    <property type="entry name" value="MFS_dom"/>
</dbReference>
<feature type="transmembrane region" description="Helical" evidence="9">
    <location>
        <begin position="16"/>
        <end position="35"/>
    </location>
</feature>
<dbReference type="PROSITE" id="PS00216">
    <property type="entry name" value="SUGAR_TRANSPORT_1"/>
    <property type="match status" value="1"/>
</dbReference>
<feature type="transmembrane region" description="Helical" evidence="9">
    <location>
        <begin position="144"/>
        <end position="162"/>
    </location>
</feature>
<dbReference type="PRINTS" id="PR01035">
    <property type="entry name" value="TCRTETA"/>
</dbReference>
<comment type="subcellular location">
    <subcellularLocation>
        <location evidence="1">Cell membrane</location>
        <topology evidence="1">Multi-pass membrane protein</topology>
    </subcellularLocation>
</comment>
<dbReference type="FunFam" id="1.20.1720.10:FF:000005">
    <property type="entry name" value="Bcr/CflA family efflux transporter"/>
    <property type="match status" value="1"/>
</dbReference>
<evidence type="ECO:0000256" key="1">
    <source>
        <dbReference type="ARBA" id="ARBA00004651"/>
    </source>
</evidence>
<dbReference type="PANTHER" id="PTHR23502">
    <property type="entry name" value="MAJOR FACILITATOR SUPERFAMILY"/>
    <property type="match status" value="1"/>
</dbReference>
<keyword evidence="6 9" id="KW-0812">Transmembrane</keyword>
<dbReference type="CDD" id="cd17320">
    <property type="entry name" value="MFS_MdfA_MDR_like"/>
    <property type="match status" value="1"/>
</dbReference>
<dbReference type="EMBL" id="JADBEM010000001">
    <property type="protein sequence ID" value="MBE1612694.1"/>
    <property type="molecule type" value="Genomic_DNA"/>
</dbReference>
<comment type="caution">
    <text evidence="11">The sequence shown here is derived from an EMBL/GenBank/DDBJ whole genome shotgun (WGS) entry which is preliminary data.</text>
</comment>
<organism evidence="11 12">
    <name type="scientific">Actinopolymorpha pittospori</name>
    <dbReference type="NCBI Taxonomy" id="648752"/>
    <lineage>
        <taxon>Bacteria</taxon>
        <taxon>Bacillati</taxon>
        <taxon>Actinomycetota</taxon>
        <taxon>Actinomycetes</taxon>
        <taxon>Propionibacteriales</taxon>
        <taxon>Actinopolymorphaceae</taxon>
        <taxon>Actinopolymorpha</taxon>
    </lineage>
</organism>
<evidence type="ECO:0000313" key="12">
    <source>
        <dbReference type="Proteomes" id="UP000638648"/>
    </source>
</evidence>
<keyword evidence="8 9" id="KW-0472">Membrane</keyword>
<evidence type="ECO:0000256" key="7">
    <source>
        <dbReference type="ARBA" id="ARBA00022989"/>
    </source>
</evidence>
<dbReference type="PROSITE" id="PS50850">
    <property type="entry name" value="MFS"/>
    <property type="match status" value="1"/>
</dbReference>
<feature type="transmembrane region" description="Helical" evidence="9">
    <location>
        <begin position="259"/>
        <end position="278"/>
    </location>
</feature>
<dbReference type="AlphaFoldDB" id="A0A927REX4"/>
<gene>
    <name evidence="11" type="ORF">HEB94_009542</name>
</gene>
<dbReference type="RefSeq" id="WP_192755692.1">
    <property type="nucleotide sequence ID" value="NZ_BAABJL010000140.1"/>
</dbReference>
<dbReference type="InterPro" id="IPR011701">
    <property type="entry name" value="MFS"/>
</dbReference>
<feature type="transmembrane region" description="Helical" evidence="9">
    <location>
        <begin position="290"/>
        <end position="313"/>
    </location>
</feature>
<feature type="transmembrane region" description="Helical" evidence="9">
    <location>
        <begin position="380"/>
        <end position="400"/>
    </location>
</feature>
<dbReference type="Pfam" id="PF07690">
    <property type="entry name" value="MFS_1"/>
    <property type="match status" value="1"/>
</dbReference>
<feature type="transmembrane region" description="Helical" evidence="9">
    <location>
        <begin position="86"/>
        <end position="105"/>
    </location>
</feature>
<proteinExistence type="inferred from homology"/>
<feature type="transmembrane region" description="Helical" evidence="9">
    <location>
        <begin position="354"/>
        <end position="374"/>
    </location>
</feature>
<dbReference type="GO" id="GO:1990961">
    <property type="term" value="P:xenobiotic detoxification by transmembrane export across the plasma membrane"/>
    <property type="evidence" value="ECO:0007669"/>
    <property type="project" value="InterPro"/>
</dbReference>
<evidence type="ECO:0000256" key="4">
    <source>
        <dbReference type="ARBA" id="ARBA00022448"/>
    </source>
</evidence>
<comment type="similarity">
    <text evidence="3">Belongs to the major facilitator superfamily. TCR/Tet family.</text>
</comment>
<feature type="transmembrane region" description="Helical" evidence="9">
    <location>
        <begin position="55"/>
        <end position="74"/>
    </location>
</feature>
<dbReference type="GO" id="GO:0042910">
    <property type="term" value="F:xenobiotic transmembrane transporter activity"/>
    <property type="evidence" value="ECO:0007669"/>
    <property type="project" value="InterPro"/>
</dbReference>
<reference evidence="11" key="1">
    <citation type="submission" date="2020-10" db="EMBL/GenBank/DDBJ databases">
        <title>Sequencing the genomes of 1000 actinobacteria strains.</title>
        <authorList>
            <person name="Klenk H.-P."/>
        </authorList>
    </citation>
    <scope>NUCLEOTIDE SEQUENCE</scope>
    <source>
        <strain evidence="11">DSM 45354</strain>
    </source>
</reference>
<feature type="transmembrane region" description="Helical" evidence="9">
    <location>
        <begin position="111"/>
        <end position="132"/>
    </location>
</feature>
<dbReference type="InterPro" id="IPR001958">
    <property type="entry name" value="Tet-R_TetA/multi-R_MdtG-like"/>
</dbReference>
<evidence type="ECO:0000256" key="6">
    <source>
        <dbReference type="ARBA" id="ARBA00022692"/>
    </source>
</evidence>
<dbReference type="PANTHER" id="PTHR23502:SF132">
    <property type="entry name" value="POLYAMINE TRANSPORTER 2-RELATED"/>
    <property type="match status" value="1"/>
</dbReference>
<evidence type="ECO:0000256" key="9">
    <source>
        <dbReference type="SAM" id="Phobius"/>
    </source>
</evidence>
<name>A0A927REX4_9ACTN</name>
<dbReference type="SUPFAM" id="SSF103473">
    <property type="entry name" value="MFS general substrate transporter"/>
    <property type="match status" value="1"/>
</dbReference>
<sequence>MSPVPSQPDPAVPRRIAAGLVVLLGGLTALGPMTIDLYLPALPRMTRELETSETLLQLTLTAALVGLAVGQAVVGPISDAVGRRRPLLVGLAAYVLASVVCVVAPTIEVLIAGRLLQALAGAAGIVVARAVVRDLVSGREVARLFSMLLLVTGLAPILAPVVGGQLLRFGGWRVLFGVLAAFGVVLFLAVLLGLRDSLAPERRRVGGINDALHTYARLARDRAFLGYALAGGFGFAGMFAYISASPFVYQEVFGISPQVYGLLFGANGVGLMVFSQTNGRLVRRIDPHRLLAAGQLISLLGAVLLVVGAATSAAGVPGVLVPLFVAIASFGMVGPNAMALGLARHPEAAGTASALIGTLQFVIGAVVGPLVTVVQVRSALPMAVVVAGCVAIGLAARVTLTAGPATRPARVR</sequence>
<dbReference type="InterPro" id="IPR036259">
    <property type="entry name" value="MFS_trans_sf"/>
</dbReference>
<comment type="similarity">
    <text evidence="2">Belongs to the major facilitator superfamily. Bcr/CmlA family.</text>
</comment>
<evidence type="ECO:0000256" key="5">
    <source>
        <dbReference type="ARBA" id="ARBA00022475"/>
    </source>
</evidence>
<feature type="transmembrane region" description="Helical" evidence="9">
    <location>
        <begin position="174"/>
        <end position="194"/>
    </location>
</feature>
<dbReference type="NCBIfam" id="TIGR00710">
    <property type="entry name" value="efflux_Bcr_CflA"/>
    <property type="match status" value="1"/>
</dbReference>
<keyword evidence="7 9" id="KW-1133">Transmembrane helix</keyword>
<evidence type="ECO:0000256" key="8">
    <source>
        <dbReference type="ARBA" id="ARBA00023136"/>
    </source>
</evidence>
<evidence type="ECO:0000256" key="2">
    <source>
        <dbReference type="ARBA" id="ARBA00006236"/>
    </source>
</evidence>
<keyword evidence="5" id="KW-1003">Cell membrane</keyword>
<dbReference type="InterPro" id="IPR004812">
    <property type="entry name" value="Efflux_drug-R_Bcr/CmlA"/>
</dbReference>
<dbReference type="Gene3D" id="1.20.1720.10">
    <property type="entry name" value="Multidrug resistance protein D"/>
    <property type="match status" value="1"/>
</dbReference>
<evidence type="ECO:0000313" key="11">
    <source>
        <dbReference type="EMBL" id="MBE1612694.1"/>
    </source>
</evidence>